<dbReference type="GO" id="GO:0008270">
    <property type="term" value="F:zinc ion binding"/>
    <property type="evidence" value="ECO:0007669"/>
    <property type="project" value="UniProtKB-UniRule"/>
</dbReference>
<dbReference type="Pfam" id="PF01155">
    <property type="entry name" value="HypA"/>
    <property type="match status" value="1"/>
</dbReference>
<organism evidence="5 6">
    <name type="scientific">Symmachiella macrocystis</name>
    <dbReference type="NCBI Taxonomy" id="2527985"/>
    <lineage>
        <taxon>Bacteria</taxon>
        <taxon>Pseudomonadati</taxon>
        <taxon>Planctomycetota</taxon>
        <taxon>Planctomycetia</taxon>
        <taxon>Planctomycetales</taxon>
        <taxon>Planctomycetaceae</taxon>
        <taxon>Symmachiella</taxon>
    </lineage>
</organism>
<feature type="binding site" evidence="4">
    <location>
        <position position="89"/>
    </location>
    <ligand>
        <name>Zn(2+)</name>
        <dbReference type="ChEBI" id="CHEBI:29105"/>
    </ligand>
</feature>
<feature type="binding site" evidence="4">
    <location>
        <position position="73"/>
    </location>
    <ligand>
        <name>Zn(2+)</name>
        <dbReference type="ChEBI" id="CHEBI:29105"/>
    </ligand>
</feature>
<keyword evidence="1 4" id="KW-0533">Nickel</keyword>
<dbReference type="RefSeq" id="WP_146372598.1">
    <property type="nucleotide sequence ID" value="NZ_SJPP01000002.1"/>
</dbReference>
<dbReference type="PIRSF" id="PIRSF004761">
    <property type="entry name" value="Hydrgn_mat_HypA"/>
    <property type="match status" value="1"/>
</dbReference>
<evidence type="ECO:0000313" key="6">
    <source>
        <dbReference type="Proteomes" id="UP000320735"/>
    </source>
</evidence>
<dbReference type="InterPro" id="IPR000688">
    <property type="entry name" value="HypA/HybF"/>
</dbReference>
<dbReference type="PANTHER" id="PTHR34535">
    <property type="entry name" value="HYDROGENASE MATURATION FACTOR HYPA"/>
    <property type="match status" value="1"/>
</dbReference>
<name>A0A5C6BBH2_9PLAN</name>
<proteinExistence type="inferred from homology"/>
<dbReference type="Proteomes" id="UP000320735">
    <property type="component" value="Unassembled WGS sequence"/>
</dbReference>
<keyword evidence="6" id="KW-1185">Reference proteome</keyword>
<keyword evidence="2 4" id="KW-0479">Metal-binding</keyword>
<feature type="binding site" evidence="4">
    <location>
        <position position="92"/>
    </location>
    <ligand>
        <name>Zn(2+)</name>
        <dbReference type="ChEBI" id="CHEBI:29105"/>
    </ligand>
</feature>
<dbReference type="PANTHER" id="PTHR34535:SF3">
    <property type="entry name" value="HYDROGENASE MATURATION FACTOR HYPA"/>
    <property type="match status" value="1"/>
</dbReference>
<dbReference type="Gene3D" id="3.30.2320.80">
    <property type="match status" value="1"/>
</dbReference>
<dbReference type="GO" id="GO:0051604">
    <property type="term" value="P:protein maturation"/>
    <property type="evidence" value="ECO:0007669"/>
    <property type="project" value="InterPro"/>
</dbReference>
<dbReference type="EMBL" id="SJPP01000002">
    <property type="protein sequence ID" value="TWU08801.1"/>
    <property type="molecule type" value="Genomic_DNA"/>
</dbReference>
<dbReference type="OrthoDB" id="288014at2"/>
<evidence type="ECO:0000256" key="2">
    <source>
        <dbReference type="ARBA" id="ARBA00022723"/>
    </source>
</evidence>
<dbReference type="NCBIfam" id="TIGR00100">
    <property type="entry name" value="hypA"/>
    <property type="match status" value="1"/>
</dbReference>
<accession>A0A5C6BBH2</accession>
<evidence type="ECO:0000256" key="4">
    <source>
        <dbReference type="HAMAP-Rule" id="MF_00213"/>
    </source>
</evidence>
<protein>
    <recommendedName>
        <fullName evidence="4">Hydrogenase maturation factor HypA</fullName>
    </recommendedName>
</protein>
<dbReference type="AlphaFoldDB" id="A0A5C6BBH2"/>
<comment type="caution">
    <text evidence="5">The sequence shown here is derived from an EMBL/GenBank/DDBJ whole genome shotgun (WGS) entry which is preliminary data.</text>
</comment>
<feature type="binding site" evidence="4">
    <location>
        <position position="2"/>
    </location>
    <ligand>
        <name>Ni(2+)</name>
        <dbReference type="ChEBI" id="CHEBI:49786"/>
    </ligand>
</feature>
<dbReference type="HAMAP" id="MF_00213">
    <property type="entry name" value="HypA_HybF"/>
    <property type="match status" value="1"/>
</dbReference>
<evidence type="ECO:0000256" key="1">
    <source>
        <dbReference type="ARBA" id="ARBA00022596"/>
    </source>
</evidence>
<evidence type="ECO:0000313" key="5">
    <source>
        <dbReference type="EMBL" id="TWU08801.1"/>
    </source>
</evidence>
<sequence>MHEISLVRSLLKQVERLCKQNDGTAVEQIEVEIGPLSGVEPLLVREAFEILSFGTGCAGSRFVIHEVPLKARCSDCQAEFELPSFVFVCSGCQSRAIQITSGNEFRLLNVTIQANQAANIPKPRGGGYETEHIA</sequence>
<keyword evidence="3 4" id="KW-0862">Zinc</keyword>
<comment type="similarity">
    <text evidence="4">Belongs to the HypA/HybF family.</text>
</comment>
<feature type="binding site" evidence="4">
    <location>
        <position position="76"/>
    </location>
    <ligand>
        <name>Zn(2+)</name>
        <dbReference type="ChEBI" id="CHEBI:29105"/>
    </ligand>
</feature>
<reference evidence="5 6" key="1">
    <citation type="submission" date="2019-02" db="EMBL/GenBank/DDBJ databases">
        <title>Deep-cultivation of Planctomycetes and their phenomic and genomic characterization uncovers novel biology.</title>
        <authorList>
            <person name="Wiegand S."/>
            <person name="Jogler M."/>
            <person name="Boedeker C."/>
            <person name="Pinto D."/>
            <person name="Vollmers J."/>
            <person name="Rivas-Marin E."/>
            <person name="Kohn T."/>
            <person name="Peeters S.H."/>
            <person name="Heuer A."/>
            <person name="Rast P."/>
            <person name="Oberbeckmann S."/>
            <person name="Bunk B."/>
            <person name="Jeske O."/>
            <person name="Meyerdierks A."/>
            <person name="Storesund J.E."/>
            <person name="Kallscheuer N."/>
            <person name="Luecker S."/>
            <person name="Lage O.M."/>
            <person name="Pohl T."/>
            <person name="Merkel B.J."/>
            <person name="Hornburger P."/>
            <person name="Mueller R.-W."/>
            <person name="Bruemmer F."/>
            <person name="Labrenz M."/>
            <person name="Spormann A.M."/>
            <person name="Op Den Camp H."/>
            <person name="Overmann J."/>
            <person name="Amann R."/>
            <person name="Jetten M.S.M."/>
            <person name="Mascher T."/>
            <person name="Medema M.H."/>
            <person name="Devos D.P."/>
            <person name="Kaster A.-K."/>
            <person name="Ovreas L."/>
            <person name="Rohde M."/>
            <person name="Galperin M.Y."/>
            <person name="Jogler C."/>
        </authorList>
    </citation>
    <scope>NUCLEOTIDE SEQUENCE [LARGE SCALE GENOMIC DNA]</scope>
    <source>
        <strain evidence="5 6">CA54</strain>
    </source>
</reference>
<dbReference type="GO" id="GO:0016151">
    <property type="term" value="F:nickel cation binding"/>
    <property type="evidence" value="ECO:0007669"/>
    <property type="project" value="UniProtKB-UniRule"/>
</dbReference>
<evidence type="ECO:0000256" key="3">
    <source>
        <dbReference type="ARBA" id="ARBA00022833"/>
    </source>
</evidence>
<comment type="function">
    <text evidence="4">Involved in the maturation of [NiFe] hydrogenases. Required for nickel insertion into the metal center of the hydrogenase.</text>
</comment>
<gene>
    <name evidence="4 5" type="primary">hypA</name>
    <name evidence="5" type="ORF">CA54_40380</name>
</gene>